<evidence type="ECO:0000256" key="1">
    <source>
        <dbReference type="ARBA" id="ARBA00010893"/>
    </source>
</evidence>
<dbReference type="GO" id="GO:0000338">
    <property type="term" value="P:protein deneddylation"/>
    <property type="evidence" value="ECO:0007669"/>
    <property type="project" value="InterPro"/>
</dbReference>
<dbReference type="CDD" id="cd08063">
    <property type="entry name" value="MPN_CSN6"/>
    <property type="match status" value="1"/>
</dbReference>
<evidence type="ECO:0000313" key="6">
    <source>
        <dbReference type="Proteomes" id="UP000549394"/>
    </source>
</evidence>
<dbReference type="PANTHER" id="PTHR10540">
    <property type="entry name" value="EUKARYOTIC TRANSLATION INITIATION FACTOR 3 SUBUNIT F-RELATED"/>
    <property type="match status" value="1"/>
</dbReference>
<reference evidence="5 6" key="1">
    <citation type="submission" date="2020-08" db="EMBL/GenBank/DDBJ databases">
        <authorList>
            <person name="Hejnol A."/>
        </authorList>
    </citation>
    <scope>NUCLEOTIDE SEQUENCE [LARGE SCALE GENOMIC DNA]</scope>
</reference>
<name>A0A7I8VIP5_9ANNE</name>
<dbReference type="InterPro" id="IPR000555">
    <property type="entry name" value="JAMM/MPN+_dom"/>
</dbReference>
<evidence type="ECO:0000313" key="5">
    <source>
        <dbReference type="EMBL" id="CAD5116142.1"/>
    </source>
</evidence>
<keyword evidence="3" id="KW-0963">Cytoplasm</keyword>
<dbReference type="Gene3D" id="3.40.140.10">
    <property type="entry name" value="Cytidine Deaminase, domain 2"/>
    <property type="match status" value="1"/>
</dbReference>
<accession>A0A7I8VIP5</accession>
<keyword evidence="3" id="KW-0539">Nucleus</keyword>
<dbReference type="GO" id="GO:0008180">
    <property type="term" value="C:COP9 signalosome"/>
    <property type="evidence" value="ECO:0007669"/>
    <property type="project" value="UniProtKB-UniRule"/>
</dbReference>
<comment type="function">
    <text evidence="3">Component of the COP9 signalosome complex (CSN), a complex involved in various cellular and developmental processes.</text>
</comment>
<comment type="caution">
    <text evidence="5">The sequence shown here is derived from an EMBL/GenBank/DDBJ whole genome shotgun (WGS) entry which is preliminary data.</text>
</comment>
<feature type="domain" description="MPN" evidence="4">
    <location>
        <begin position="26"/>
        <end position="160"/>
    </location>
</feature>
<comment type="subcellular location">
    <subcellularLocation>
        <location evidence="3">Cytoplasm</location>
    </subcellularLocation>
    <subcellularLocation>
        <location evidence="3">Nucleus</location>
    </subcellularLocation>
</comment>
<dbReference type="GO" id="GO:0008237">
    <property type="term" value="F:metallopeptidase activity"/>
    <property type="evidence" value="ECO:0007669"/>
    <property type="project" value="InterPro"/>
</dbReference>
<dbReference type="PANTHER" id="PTHR10540:SF8">
    <property type="entry name" value="COP9 SIGNALOSOME COMPLEX SUBUNIT 6"/>
    <property type="match status" value="1"/>
</dbReference>
<keyword evidence="3" id="KW-0736">Signalosome</keyword>
<dbReference type="Pfam" id="PF13012">
    <property type="entry name" value="MitMem_reg"/>
    <property type="match status" value="1"/>
</dbReference>
<sequence>MATSMEVDADSTNVMAPSGTPGSVTIALHPLVIMNISEHWTRIRAQNEGKSQQVIGALIGKLSGRDMEVMNSFELVFQVNNGEIFIDKDYLTKKDSQFKQVFSELDVLGWYTTGGSPTQNDIQVQKQMGDLYASPILLKLNPQVKHTDLPVFVYESVIDIEKGETKMLFVELEYILATEDAERIGVDHIARTSTLSEAQSPIGSSMAADHLQAQHSAVRMLHSRVKIILEYLKAMEQGKLPKRPDILRDVHSLCHRLPVVKTKEFNQEFLNQTNDVHLMAYLATITKSCNNVNKFVTKFNTLYEKQGMGRRVRGLFF</sequence>
<dbReference type="AlphaFoldDB" id="A0A7I8VIP5"/>
<dbReference type="EMBL" id="CAJFCJ010000006">
    <property type="protein sequence ID" value="CAD5116142.1"/>
    <property type="molecule type" value="Genomic_DNA"/>
</dbReference>
<dbReference type="InterPro" id="IPR037518">
    <property type="entry name" value="MPN"/>
</dbReference>
<evidence type="ECO:0000256" key="2">
    <source>
        <dbReference type="ARBA" id="ARBA00014871"/>
    </source>
</evidence>
<evidence type="ECO:0000256" key="3">
    <source>
        <dbReference type="RuleBase" id="RU367006"/>
    </source>
</evidence>
<dbReference type="InterPro" id="IPR033859">
    <property type="entry name" value="MPN_CSN6"/>
</dbReference>
<evidence type="ECO:0000259" key="4">
    <source>
        <dbReference type="PROSITE" id="PS50249"/>
    </source>
</evidence>
<keyword evidence="6" id="KW-1185">Reference proteome</keyword>
<dbReference type="InterPro" id="IPR024969">
    <property type="entry name" value="EIF3F/CSN6-like_C"/>
</dbReference>
<organism evidence="5 6">
    <name type="scientific">Dimorphilus gyrociliatus</name>
    <dbReference type="NCBI Taxonomy" id="2664684"/>
    <lineage>
        <taxon>Eukaryota</taxon>
        <taxon>Metazoa</taxon>
        <taxon>Spiralia</taxon>
        <taxon>Lophotrochozoa</taxon>
        <taxon>Annelida</taxon>
        <taxon>Polychaeta</taxon>
        <taxon>Polychaeta incertae sedis</taxon>
        <taxon>Dinophilidae</taxon>
        <taxon>Dimorphilus</taxon>
    </lineage>
</organism>
<dbReference type="Proteomes" id="UP000549394">
    <property type="component" value="Unassembled WGS sequence"/>
</dbReference>
<proteinExistence type="inferred from homology"/>
<protein>
    <recommendedName>
        <fullName evidence="2 3">COP9 signalosome complex subunit 6</fullName>
    </recommendedName>
</protein>
<dbReference type="Pfam" id="PF01398">
    <property type="entry name" value="JAB"/>
    <property type="match status" value="1"/>
</dbReference>
<comment type="similarity">
    <text evidence="1 3">Belongs to the peptidase M67A family. CSN6 subfamily.</text>
</comment>
<dbReference type="FunFam" id="3.40.140.10:FF:000075">
    <property type="entry name" value="COP9 signalosome complex subunit 6"/>
    <property type="match status" value="1"/>
</dbReference>
<dbReference type="PROSITE" id="PS50249">
    <property type="entry name" value="MPN"/>
    <property type="match status" value="1"/>
</dbReference>
<dbReference type="SMART" id="SM00232">
    <property type="entry name" value="JAB_MPN"/>
    <property type="match status" value="1"/>
</dbReference>
<dbReference type="OrthoDB" id="1378at2759"/>
<gene>
    <name evidence="5" type="ORF">DGYR_LOCUS4791</name>
</gene>
<dbReference type="GO" id="GO:0005737">
    <property type="term" value="C:cytoplasm"/>
    <property type="evidence" value="ECO:0007669"/>
    <property type="project" value="UniProtKB-SubCell"/>
</dbReference>